<feature type="transmembrane region" description="Helical" evidence="1">
    <location>
        <begin position="57"/>
        <end position="80"/>
    </location>
</feature>
<sequence>MSCSSSSCSSEASLVVVDAAECNVQESEIPEINSKPESLKWERGACHEELAMEDPPWHIALLVKISCVVMFLAGIFADWLRMRGFIKVKVATDDPRHRVCFCVPFRLLFCWSNFHSFICSVNVERWLRYANFRPPLSQMQRNSSQISSWRKSNGEISGEIQ</sequence>
<dbReference type="EMBL" id="JOJR01001494">
    <property type="protein sequence ID" value="RCN30673.1"/>
    <property type="molecule type" value="Genomic_DNA"/>
</dbReference>
<evidence type="ECO:0000313" key="2">
    <source>
        <dbReference type="EMBL" id="RCN30673.1"/>
    </source>
</evidence>
<reference evidence="2 3" key="1">
    <citation type="submission" date="2014-10" db="EMBL/GenBank/DDBJ databases">
        <title>Draft genome of the hookworm Ancylostoma caninum.</title>
        <authorList>
            <person name="Mitreva M."/>
        </authorList>
    </citation>
    <scope>NUCLEOTIDE SEQUENCE [LARGE SCALE GENOMIC DNA]</scope>
    <source>
        <strain evidence="2 3">Baltimore</strain>
    </source>
</reference>
<gene>
    <name evidence="2" type="ORF">ANCCAN_23552</name>
</gene>
<dbReference type="AlphaFoldDB" id="A0A368FEV7"/>
<evidence type="ECO:0000256" key="1">
    <source>
        <dbReference type="SAM" id="Phobius"/>
    </source>
</evidence>
<evidence type="ECO:0000313" key="3">
    <source>
        <dbReference type="Proteomes" id="UP000252519"/>
    </source>
</evidence>
<keyword evidence="1" id="KW-0472">Membrane</keyword>
<accession>A0A368FEV7</accession>
<name>A0A368FEV7_ANCCA</name>
<comment type="caution">
    <text evidence="2">The sequence shown here is derived from an EMBL/GenBank/DDBJ whole genome shotgun (WGS) entry which is preliminary data.</text>
</comment>
<keyword evidence="1" id="KW-0812">Transmembrane</keyword>
<dbReference type="Proteomes" id="UP000252519">
    <property type="component" value="Unassembled WGS sequence"/>
</dbReference>
<dbReference type="STRING" id="29170.A0A368FEV7"/>
<keyword evidence="3" id="KW-1185">Reference proteome</keyword>
<keyword evidence="1" id="KW-1133">Transmembrane helix</keyword>
<proteinExistence type="predicted"/>
<organism evidence="2 3">
    <name type="scientific">Ancylostoma caninum</name>
    <name type="common">Dog hookworm</name>
    <dbReference type="NCBI Taxonomy" id="29170"/>
    <lineage>
        <taxon>Eukaryota</taxon>
        <taxon>Metazoa</taxon>
        <taxon>Ecdysozoa</taxon>
        <taxon>Nematoda</taxon>
        <taxon>Chromadorea</taxon>
        <taxon>Rhabditida</taxon>
        <taxon>Rhabditina</taxon>
        <taxon>Rhabditomorpha</taxon>
        <taxon>Strongyloidea</taxon>
        <taxon>Ancylostomatidae</taxon>
        <taxon>Ancylostomatinae</taxon>
        <taxon>Ancylostoma</taxon>
    </lineage>
</organism>
<protein>
    <submittedName>
        <fullName evidence="2">Uncharacterized protein</fullName>
    </submittedName>
</protein>